<dbReference type="GO" id="GO:0008270">
    <property type="term" value="F:zinc ion binding"/>
    <property type="evidence" value="ECO:0007669"/>
    <property type="project" value="UniProtKB-KW"/>
</dbReference>
<name>A0A644W751_9ZZZZ</name>
<dbReference type="InterPro" id="IPR011042">
    <property type="entry name" value="6-blade_b-propeller_TolB-like"/>
</dbReference>
<comment type="caution">
    <text evidence="2">The sequence shown here is derived from an EMBL/GenBank/DDBJ whole genome shotgun (WGS) entry which is preliminary data.</text>
</comment>
<dbReference type="SUPFAM" id="SSF101898">
    <property type="entry name" value="NHL repeat"/>
    <property type="match status" value="1"/>
</dbReference>
<reference evidence="2" key="1">
    <citation type="submission" date="2019-08" db="EMBL/GenBank/DDBJ databases">
        <authorList>
            <person name="Kucharzyk K."/>
            <person name="Murdoch R.W."/>
            <person name="Higgins S."/>
            <person name="Loffler F."/>
        </authorList>
    </citation>
    <scope>NUCLEOTIDE SEQUENCE</scope>
</reference>
<protein>
    <submittedName>
        <fullName evidence="2">Uncharacterized protein</fullName>
    </submittedName>
</protein>
<proteinExistence type="predicted"/>
<dbReference type="PANTHER" id="PTHR24104:SF25">
    <property type="entry name" value="PROTEIN LIN-41"/>
    <property type="match status" value="1"/>
</dbReference>
<dbReference type="Pfam" id="PF01436">
    <property type="entry name" value="NHL"/>
    <property type="match status" value="4"/>
</dbReference>
<dbReference type="SUPFAM" id="SSF63829">
    <property type="entry name" value="Calcium-dependent phosphotriesterase"/>
    <property type="match status" value="1"/>
</dbReference>
<accession>A0A644W751</accession>
<sequence length="615" mass="67348">MKIRKTTAVLLAILLLVSCMPCALATDSSLYQYSGVIGESAGTASPGYTLGNPVAISKSSSGYYYVADLANNRVLKLNSSFQRVATLEGIDMPIFVYVDNDDNVLVNEMGTNLVKKYDDDFNFILEWGGPGDGDGEFNIPRSIVQDSSGNYFVSDELNHRIQKFSSTGTYLTSYGSYGSGNGQFAVQQGLSIDAQDRLYVADTYNNRIQVFQTTPSWSYLTSFGTYGVYNPYNYFSFQPGIFNHPRGVYVEKSTGRVAVTDSSNNRVMVYNNYASGFTFYQSQNGYLGMSLPTHAIMVNNKLIVLDSHSRIMKYNSTLNETNLFTEYGTYRWNSDELSNPQSVCVDQSSGNIYISDSFNHRIKKCDSSGNLIATYGGIGGPYGYGTALGYFLYPKQVATDSSGYLYVADYGNSRVVVKSPNSSSFSRVATVSYPWGVAVNGSGRLYVSSWADDTVKVYQNGSYQFSFGGTGSDDGELNKPSDLKLGTYQGTSAVFVADCGNNRIEIFSTSGTYLGSLGESSIDPLQYYVENEEDGGMLLPYGIAIAANGNIIVSDTSHKCMRVYDDDGNLLETWGSMSNSDGNFFSPMGCDINQSTGRLYIADGVLERVQYFDPI</sequence>
<organism evidence="2">
    <name type="scientific">bioreactor metagenome</name>
    <dbReference type="NCBI Taxonomy" id="1076179"/>
    <lineage>
        <taxon>unclassified sequences</taxon>
        <taxon>metagenomes</taxon>
        <taxon>ecological metagenomes</taxon>
    </lineage>
</organism>
<dbReference type="PANTHER" id="PTHR24104">
    <property type="entry name" value="E3 UBIQUITIN-PROTEIN LIGASE NHLRC1-RELATED"/>
    <property type="match status" value="1"/>
</dbReference>
<dbReference type="CDD" id="cd05819">
    <property type="entry name" value="NHL"/>
    <property type="match status" value="2"/>
</dbReference>
<dbReference type="PROSITE" id="PS51257">
    <property type="entry name" value="PROKAR_LIPOPROTEIN"/>
    <property type="match status" value="1"/>
</dbReference>
<dbReference type="AlphaFoldDB" id="A0A644W751"/>
<dbReference type="EMBL" id="VSSQ01000664">
    <property type="protein sequence ID" value="MPL99397.1"/>
    <property type="molecule type" value="Genomic_DNA"/>
</dbReference>
<keyword evidence="1" id="KW-0677">Repeat</keyword>
<dbReference type="InterPro" id="IPR001258">
    <property type="entry name" value="NHL_repeat"/>
</dbReference>
<evidence type="ECO:0000313" key="2">
    <source>
        <dbReference type="EMBL" id="MPL99397.1"/>
    </source>
</evidence>
<dbReference type="PROSITE" id="PS51125">
    <property type="entry name" value="NHL"/>
    <property type="match status" value="6"/>
</dbReference>
<gene>
    <name evidence="2" type="ORF">SDC9_45615</name>
</gene>
<dbReference type="Gene3D" id="2.120.10.30">
    <property type="entry name" value="TolB, C-terminal domain"/>
    <property type="match status" value="5"/>
</dbReference>
<dbReference type="InterPro" id="IPR050952">
    <property type="entry name" value="TRIM-NHL_E3_ligases"/>
</dbReference>
<evidence type="ECO:0000256" key="1">
    <source>
        <dbReference type="ARBA" id="ARBA00022737"/>
    </source>
</evidence>